<evidence type="ECO:0000256" key="3">
    <source>
        <dbReference type="SAM" id="SignalP"/>
    </source>
</evidence>
<name>A0A9Q9C621_ENCHE</name>
<evidence type="ECO:0000256" key="2">
    <source>
        <dbReference type="SAM" id="MobiDB-lite"/>
    </source>
</evidence>
<feature type="compositionally biased region" description="Polar residues" evidence="2">
    <location>
        <begin position="1124"/>
        <end position="1146"/>
    </location>
</feature>
<dbReference type="EMBL" id="CP075157">
    <property type="protein sequence ID" value="UTX44415.1"/>
    <property type="molecule type" value="Genomic_DNA"/>
</dbReference>
<accession>A0A9Q9C621</accession>
<gene>
    <name evidence="4" type="ORF">GPU96_11g22180</name>
</gene>
<feature type="chain" id="PRO_5040472620" description="Polar tube protein 3" evidence="3">
    <location>
        <begin position="18"/>
        <end position="1284"/>
    </location>
</feature>
<feature type="region of interest" description="Disordered" evidence="2">
    <location>
        <begin position="53"/>
        <end position="82"/>
    </location>
</feature>
<feature type="signal peptide" evidence="3">
    <location>
        <begin position="1"/>
        <end position="17"/>
    </location>
</feature>
<evidence type="ECO:0008006" key="6">
    <source>
        <dbReference type="Google" id="ProtNLM"/>
    </source>
</evidence>
<organism evidence="4 5">
    <name type="scientific">Encephalitozoon hellem</name>
    <name type="common">Microsporidian parasite</name>
    <dbReference type="NCBI Taxonomy" id="27973"/>
    <lineage>
        <taxon>Eukaryota</taxon>
        <taxon>Fungi</taxon>
        <taxon>Fungi incertae sedis</taxon>
        <taxon>Microsporidia</taxon>
        <taxon>Unikaryonidae</taxon>
        <taxon>Encephalitozoon</taxon>
    </lineage>
</organism>
<feature type="region of interest" description="Disordered" evidence="2">
    <location>
        <begin position="172"/>
        <end position="192"/>
    </location>
</feature>
<sequence>MLLFLLCLYNVMVRGEARLSSHDVHHSKEGSTKKGMDYGNRSTRNARVKVKLHNHHDDSHSSSSHHGHRKARRGYGGSIRPHNENHARILRNMISTHANSPENLTHDEKDLANMAAHGNLDALDMLYNDGSITPDVAEDVGNSILSNSTPAVTSQPVAMPSSLDLASEVPLDVTAPPDYSSPEEPYVSGGVATGRTNKEQAEIDALTQNETPIDDLTPEAAYSSLISAGHSIPVAKGVADEVRDANAEKALRMKRASDMSQPPLNPGYIPQVNLAKATNAKDVVSDADKAMLQKKVYDEYVEKGSPVERAEFEAYQAGFMIDKYNEGLSKGLSPEAAYGRAVSLTDLNYQHATRSAAIAGGGHVAAQNAADRTMIEEASAREMAQTPSGLRPKVLEKKQEEINEKRLDRAQDLSKYLTQKHITEPIMRALQKLNQAETLKDLASMEGLGNPVVQERILTDVAASSAEDLAKAKQNLENSKAQLRPSGRKTNALNFLSKVSTEKAIEDMNRKNEEMQNKAIQAQKEANESNAVKTAEEHLAKAAEQRIIKNEGKNAFTRVLENTGDVLQAGKAREEAESAAAEALNQQREARKAEVMKILGPMGMNDSIKEAVDHMATAHAGLNVVGSDLEELNKKYEEEMAHQSNIEALLKETATSNLDVKEVIPPTASRIGITEGKMKLPLKGFSNEEPKSEEEVIVQSRQKNRRNQVRNKVIGTNVESGLNVIEMENGFVHISEAAKSLKINKGKVFYPESAKGLMDKQKLDTSLLEHKYNTGERPGLDKGVGYYEADASGFTLPLPSPLDPVPTSTMTNGEKSLNIGQASELEIEDGELVQTPWNEFVKDMRPSINGRLAHESEVAAASEMKSRVDDEKKARNLEGITTEVYTNPDGSKFVEVSSPYGVPEIMTMDEAVESLNNVGPSSVGAVSEEVKKKTPEVPLDMAVTDSMKGSEESFISNVLSKVREEGNGKAVAKKNAFNGKVDGEKAEIVDEYNKELINEYMSPSNTVESQVKNNMISKAASYARSMNISTETFLNMVSQLPESAIKEMISYNQAPPSARKDISATQFYNQIAGILPDSKIDMGTMTEMIFNNISTVTHQPNTVGGEVLEQMTVPNLKAIEQVETKNTPTGTTQVSVSVPNDPNKTQVLGEVKFKGNPTPTTSSGRPASGKAGTSNQPRQGAPNQAGQRSPNQTGQGGSSNRPGQAGAGASASATPGPAVPSSQQNPLKPGVKAPSSASSTPVRLSPGQPDHTMRGFSHSFPGNKNASGIGTAQPAAGFVGKVSR</sequence>
<feature type="compositionally biased region" description="Low complexity" evidence="2">
    <location>
        <begin position="1202"/>
        <end position="1222"/>
    </location>
</feature>
<reference evidence="4" key="1">
    <citation type="submission" date="2021-05" db="EMBL/GenBank/DDBJ databases">
        <title>Encephalitozoon hellem ATCC 50604 Complete Genome.</title>
        <authorList>
            <person name="Mascarenhas dos Santos A.C."/>
            <person name="Julian A.T."/>
            <person name="Pombert J.-F."/>
        </authorList>
    </citation>
    <scope>NUCLEOTIDE SEQUENCE</scope>
    <source>
        <strain evidence="4">ATCC 50604</strain>
    </source>
</reference>
<proteinExistence type="predicted"/>
<feature type="compositionally biased region" description="Basic and acidic residues" evidence="2">
    <location>
        <begin position="20"/>
        <end position="36"/>
    </location>
</feature>
<evidence type="ECO:0000313" key="5">
    <source>
        <dbReference type="Proteomes" id="UP001059546"/>
    </source>
</evidence>
<feature type="region of interest" description="Disordered" evidence="2">
    <location>
        <begin position="20"/>
        <end position="40"/>
    </location>
</feature>
<feature type="compositionally biased region" description="Polar residues" evidence="2">
    <location>
        <begin position="1157"/>
        <end position="1201"/>
    </location>
</feature>
<feature type="region of interest" description="Disordered" evidence="2">
    <location>
        <begin position="1123"/>
        <end position="1284"/>
    </location>
</feature>
<feature type="coiled-coil region" evidence="1">
    <location>
        <begin position="462"/>
        <end position="532"/>
    </location>
</feature>
<feature type="compositionally biased region" description="Basic residues" evidence="2">
    <location>
        <begin position="63"/>
        <end position="73"/>
    </location>
</feature>
<keyword evidence="1" id="KW-0175">Coiled coil</keyword>
<keyword evidence="3" id="KW-0732">Signal</keyword>
<protein>
    <recommendedName>
        <fullName evidence="6">Polar tube protein 3</fullName>
    </recommendedName>
</protein>
<feature type="compositionally biased region" description="Polar residues" evidence="2">
    <location>
        <begin position="1260"/>
        <end position="1270"/>
    </location>
</feature>
<evidence type="ECO:0000313" key="4">
    <source>
        <dbReference type="EMBL" id="UTX44415.1"/>
    </source>
</evidence>
<evidence type="ECO:0000256" key="1">
    <source>
        <dbReference type="SAM" id="Coils"/>
    </source>
</evidence>
<dbReference type="Proteomes" id="UP001059546">
    <property type="component" value="Chromosome XI"/>
</dbReference>